<organism evidence="1 2">
    <name type="scientific">Hyaloscypha bicolor E</name>
    <dbReference type="NCBI Taxonomy" id="1095630"/>
    <lineage>
        <taxon>Eukaryota</taxon>
        <taxon>Fungi</taxon>
        <taxon>Dikarya</taxon>
        <taxon>Ascomycota</taxon>
        <taxon>Pezizomycotina</taxon>
        <taxon>Leotiomycetes</taxon>
        <taxon>Helotiales</taxon>
        <taxon>Hyaloscyphaceae</taxon>
        <taxon>Hyaloscypha</taxon>
        <taxon>Hyaloscypha bicolor</taxon>
    </lineage>
</organism>
<keyword evidence="2" id="KW-1185">Reference proteome</keyword>
<sequence>MTPQGIRQLRNPPLNDVEIRNIVRCQIPKTGVALHTHIRHPNPIGLHIDLIQMIDYTMIIWDVWTRFSGESSIRDFCHVGKGMNLVICSGIRLLYTRSQRGVILPHCLGDEIRIIADRWIIVQIRDSQLERRSCRSTNRRRRVLHVGLERYIPRFQVDVSDDE</sequence>
<protein>
    <submittedName>
        <fullName evidence="1">Uncharacterized protein</fullName>
    </submittedName>
</protein>
<dbReference type="RefSeq" id="XP_024732067.1">
    <property type="nucleotide sequence ID" value="XM_024888855.1"/>
</dbReference>
<accession>A0A2J6SWX8</accession>
<gene>
    <name evidence="1" type="ORF">K444DRAFT_99623</name>
</gene>
<evidence type="ECO:0000313" key="2">
    <source>
        <dbReference type="Proteomes" id="UP000235371"/>
    </source>
</evidence>
<proteinExistence type="predicted"/>
<dbReference type="GeneID" id="36596931"/>
<dbReference type="EMBL" id="KZ613856">
    <property type="protein sequence ID" value="PMD55163.1"/>
    <property type="molecule type" value="Genomic_DNA"/>
</dbReference>
<dbReference type="AlphaFoldDB" id="A0A2J6SWX8"/>
<dbReference type="Proteomes" id="UP000235371">
    <property type="component" value="Unassembled WGS sequence"/>
</dbReference>
<dbReference type="InParanoid" id="A0A2J6SWX8"/>
<name>A0A2J6SWX8_9HELO</name>
<reference evidence="1 2" key="1">
    <citation type="submission" date="2016-04" db="EMBL/GenBank/DDBJ databases">
        <title>A degradative enzymes factory behind the ericoid mycorrhizal symbiosis.</title>
        <authorList>
            <consortium name="DOE Joint Genome Institute"/>
            <person name="Martino E."/>
            <person name="Morin E."/>
            <person name="Grelet G."/>
            <person name="Kuo A."/>
            <person name="Kohler A."/>
            <person name="Daghino S."/>
            <person name="Barry K."/>
            <person name="Choi C."/>
            <person name="Cichocki N."/>
            <person name="Clum A."/>
            <person name="Copeland A."/>
            <person name="Hainaut M."/>
            <person name="Haridas S."/>
            <person name="Labutti K."/>
            <person name="Lindquist E."/>
            <person name="Lipzen A."/>
            <person name="Khouja H.-R."/>
            <person name="Murat C."/>
            <person name="Ohm R."/>
            <person name="Olson A."/>
            <person name="Spatafora J."/>
            <person name="Veneault-Fourrey C."/>
            <person name="Henrissat B."/>
            <person name="Grigoriev I."/>
            <person name="Martin F."/>
            <person name="Perotto S."/>
        </authorList>
    </citation>
    <scope>NUCLEOTIDE SEQUENCE [LARGE SCALE GENOMIC DNA]</scope>
    <source>
        <strain evidence="1 2">E</strain>
    </source>
</reference>
<evidence type="ECO:0000313" key="1">
    <source>
        <dbReference type="EMBL" id="PMD55163.1"/>
    </source>
</evidence>